<keyword evidence="4 5" id="KW-0472">Membrane</keyword>
<keyword evidence="2 5" id="KW-0812">Transmembrane</keyword>
<evidence type="ECO:0000256" key="4">
    <source>
        <dbReference type="ARBA" id="ARBA00023136"/>
    </source>
</evidence>
<comment type="subcellular location">
    <subcellularLocation>
        <location evidence="1">Membrane</location>
        <topology evidence="1">Multi-pass membrane protein</topology>
    </subcellularLocation>
</comment>
<reference evidence="6 7" key="1">
    <citation type="submission" date="2020-10" db="EMBL/GenBank/DDBJ databases">
        <title>Sequencing the genomes of 1000 actinobacteria strains.</title>
        <authorList>
            <person name="Klenk H.-P."/>
        </authorList>
    </citation>
    <scope>NUCLEOTIDE SEQUENCE [LARGE SCALE GENOMIC DNA]</scope>
    <source>
        <strain evidence="6 7">DSM 43173</strain>
    </source>
</reference>
<name>A0ABR9MK97_9ACTN</name>
<evidence type="ECO:0000313" key="6">
    <source>
        <dbReference type="EMBL" id="MBE1593356.1"/>
    </source>
</evidence>
<protein>
    <submittedName>
        <fullName evidence="6">Membrane protein YkgB</fullName>
    </submittedName>
</protein>
<sequence length="116" mass="11818">MSTVVVVLSILLGLLFAWTGGIKVLGLPRSLAIRDHLGLQPRLWQLIGVCESAGGVGLLAGLAVPSLGVAASIGLVMLMAGAIISRIRVSDPAAMIAMDVLVLASVVVLLVVRALA</sequence>
<comment type="caution">
    <text evidence="6">The sequence shown here is derived from an EMBL/GenBank/DDBJ whole genome shotgun (WGS) entry which is preliminary data.</text>
</comment>
<gene>
    <name evidence="6" type="ORF">H4W80_011614</name>
</gene>
<evidence type="ECO:0000313" key="7">
    <source>
        <dbReference type="Proteomes" id="UP000633509"/>
    </source>
</evidence>
<dbReference type="InterPro" id="IPR032808">
    <property type="entry name" value="DoxX"/>
</dbReference>
<dbReference type="EMBL" id="JADBEK010000001">
    <property type="protein sequence ID" value="MBE1593356.1"/>
    <property type="molecule type" value="Genomic_DNA"/>
</dbReference>
<dbReference type="Proteomes" id="UP000633509">
    <property type="component" value="Unassembled WGS sequence"/>
</dbReference>
<dbReference type="RefSeq" id="WP_192792726.1">
    <property type="nucleotide sequence ID" value="NZ_JADBEK010000001.1"/>
</dbReference>
<keyword evidence="3 5" id="KW-1133">Transmembrane helix</keyword>
<keyword evidence="7" id="KW-1185">Reference proteome</keyword>
<feature type="transmembrane region" description="Helical" evidence="5">
    <location>
        <begin position="93"/>
        <end position="115"/>
    </location>
</feature>
<proteinExistence type="predicted"/>
<accession>A0ABR9MK97</accession>
<evidence type="ECO:0000256" key="5">
    <source>
        <dbReference type="SAM" id="Phobius"/>
    </source>
</evidence>
<organism evidence="6 7">
    <name type="scientific">Nonomuraea angiospora</name>
    <dbReference type="NCBI Taxonomy" id="46172"/>
    <lineage>
        <taxon>Bacteria</taxon>
        <taxon>Bacillati</taxon>
        <taxon>Actinomycetota</taxon>
        <taxon>Actinomycetes</taxon>
        <taxon>Streptosporangiales</taxon>
        <taxon>Streptosporangiaceae</taxon>
        <taxon>Nonomuraea</taxon>
    </lineage>
</organism>
<evidence type="ECO:0000256" key="2">
    <source>
        <dbReference type="ARBA" id="ARBA00022692"/>
    </source>
</evidence>
<evidence type="ECO:0000256" key="3">
    <source>
        <dbReference type="ARBA" id="ARBA00022989"/>
    </source>
</evidence>
<dbReference type="Pfam" id="PF13564">
    <property type="entry name" value="DoxX_2"/>
    <property type="match status" value="1"/>
</dbReference>
<evidence type="ECO:0000256" key="1">
    <source>
        <dbReference type="ARBA" id="ARBA00004141"/>
    </source>
</evidence>